<reference evidence="1" key="1">
    <citation type="submission" date="2020-09" db="EMBL/GenBank/DDBJ databases">
        <title>A novel bacterium of genus Paenibacillus, isolated from South China Sea.</title>
        <authorList>
            <person name="Huang H."/>
            <person name="Mo K."/>
            <person name="Hu Y."/>
        </authorList>
    </citation>
    <scope>NUCLEOTIDE SEQUENCE</scope>
    <source>
        <strain evidence="1">IB182493</strain>
    </source>
</reference>
<dbReference type="Pfam" id="PF09855">
    <property type="entry name" value="Zn_ribbon_13"/>
    <property type="match status" value="1"/>
</dbReference>
<gene>
    <name evidence="1" type="ORF">IDH41_15030</name>
</gene>
<evidence type="ECO:0000313" key="2">
    <source>
        <dbReference type="Proteomes" id="UP000632125"/>
    </source>
</evidence>
<keyword evidence="2" id="KW-1185">Reference proteome</keyword>
<evidence type="ECO:0008006" key="3">
    <source>
        <dbReference type="Google" id="ProtNLM"/>
    </source>
</evidence>
<accession>A0A927CN45</accession>
<name>A0A927CN45_9BACL</name>
<dbReference type="RefSeq" id="WP_190862391.1">
    <property type="nucleotide sequence ID" value="NZ_JACXIY010000017.1"/>
</dbReference>
<dbReference type="Proteomes" id="UP000632125">
    <property type="component" value="Unassembled WGS sequence"/>
</dbReference>
<organism evidence="1 2">
    <name type="scientific">Paenibacillus arenilitoris</name>
    <dbReference type="NCBI Taxonomy" id="2772299"/>
    <lineage>
        <taxon>Bacteria</taxon>
        <taxon>Bacillati</taxon>
        <taxon>Bacillota</taxon>
        <taxon>Bacilli</taxon>
        <taxon>Bacillales</taxon>
        <taxon>Paenibacillaceae</taxon>
        <taxon>Paenibacillus</taxon>
    </lineage>
</organism>
<proteinExistence type="predicted"/>
<dbReference type="InterPro" id="IPR018652">
    <property type="entry name" value="DUF2082_NA-bd_Znr"/>
</dbReference>
<evidence type="ECO:0000313" key="1">
    <source>
        <dbReference type="EMBL" id="MBD2869902.1"/>
    </source>
</evidence>
<dbReference type="AlphaFoldDB" id="A0A927CN45"/>
<sequence>MIECPWCGSRIVPVDEICPACRHEILPEHLSPSSESDVNGSSASEYEQDERDIEAMIASRFACAKCGHDECDIQETAMTGAGLSKLFDIQHHHYLFVSCLRCGFVEIYNPNILRGKKTGELGTVLDLMFGG</sequence>
<dbReference type="EMBL" id="JACXIY010000017">
    <property type="protein sequence ID" value="MBD2869902.1"/>
    <property type="molecule type" value="Genomic_DNA"/>
</dbReference>
<protein>
    <recommendedName>
        <fullName evidence="3">Nucleic acid-binding protein</fullName>
    </recommendedName>
</protein>
<comment type="caution">
    <text evidence="1">The sequence shown here is derived from an EMBL/GenBank/DDBJ whole genome shotgun (WGS) entry which is preliminary data.</text>
</comment>